<organism evidence="2 4">
    <name type="scientific">Rhodotorula toruloides</name>
    <name type="common">Yeast</name>
    <name type="synonym">Rhodosporidium toruloides</name>
    <dbReference type="NCBI Taxonomy" id="5286"/>
    <lineage>
        <taxon>Eukaryota</taxon>
        <taxon>Fungi</taxon>
        <taxon>Dikarya</taxon>
        <taxon>Basidiomycota</taxon>
        <taxon>Pucciniomycotina</taxon>
        <taxon>Microbotryomycetes</taxon>
        <taxon>Sporidiobolales</taxon>
        <taxon>Sporidiobolaceae</taxon>
        <taxon>Rhodotorula</taxon>
    </lineage>
</organism>
<feature type="compositionally biased region" description="Low complexity" evidence="1">
    <location>
        <begin position="547"/>
        <end position="564"/>
    </location>
</feature>
<feature type="compositionally biased region" description="Polar residues" evidence="1">
    <location>
        <begin position="476"/>
        <end position="485"/>
    </location>
</feature>
<dbReference type="EMBL" id="CWKI01000012">
    <property type="protein sequence ID" value="CTR10036.1"/>
    <property type="molecule type" value="Genomic_DNA"/>
</dbReference>
<protein>
    <submittedName>
        <fullName evidence="2">Uncharacterized protein</fullName>
    </submittedName>
</protein>
<dbReference type="Proteomes" id="UP000239560">
    <property type="component" value="Unassembled WGS sequence"/>
</dbReference>
<evidence type="ECO:0000313" key="5">
    <source>
        <dbReference type="Proteomes" id="UP000239560"/>
    </source>
</evidence>
<proteinExistence type="predicted"/>
<dbReference type="EMBL" id="LCTV02000012">
    <property type="protein sequence ID" value="PRQ71273.1"/>
    <property type="molecule type" value="Genomic_DNA"/>
</dbReference>
<reference evidence="2 4" key="1">
    <citation type="submission" date="2015-07" db="EMBL/GenBank/DDBJ databases">
        <authorList>
            <person name="Cajimat M.N.B."/>
            <person name="Milazzo M.L."/>
            <person name="Fulhorst C.F."/>
        </authorList>
    </citation>
    <scope>NUCLEOTIDE SEQUENCE [LARGE SCALE GENOMIC DNA]</scope>
    <source>
        <strain evidence="2">Single colony</strain>
    </source>
</reference>
<dbReference type="AlphaFoldDB" id="A0A0K3CS74"/>
<sequence length="654" mass="71316">MGEKSEAKGGSPSSNSAGVYQVPGDTSWRTLTLSSSAPHEDVYSADWINLTVRPPVGRGRGHPPGTVFELEAWIPLSYQPMDVKASLQGVSEVYGPSEAAELHGLFSTTDSNAVVLGNTFFTESSDTAEPASRTCRFTLKLPNRLECSCPASERSGMPSSWKSADCAVRYWVEITAEKLVDTRRWKGKGKAKIEPSGQVYRIRLPIIVSAPPLPAQPSQLDLSPKIRDELMPVSEWETTRSGRHTKLRFKETSEQKERISSIEFMHRITSHDLPHDTTFTHSRYYEPYHPSLCYKVAVSLGVHTYPGVQQFLAKLRHRAEHDESGQAAFATLSVERKVRVKRRTVHAHFDQPPLITTEPCRVSSNRHDWSPKLRNVRYKVENDLRLVGPPGERGVRAEEVFVVFKGNLVLERDSSWQDATAFGPRVKSCNIEVWHDLIVSFQLSPGSPPVSMRVPDVRFDLPASLAHPDDHRKSTEQFSSHSSVQVDPGRFPALAALYGGTRASSSAAAGSSGSSRLRDDGQLPPYVPAEGATPTLVDAKAALESSASSSAAAPPSYDAVASSPGPSTSAPRRTSIVRGVGRFFVSGPSLASSTTAQIPAYGATPPSALDTVLARDAPPSWEETVREDLAEEWLPAATAYADGGVDRSRAQARK</sequence>
<evidence type="ECO:0000313" key="2">
    <source>
        <dbReference type="EMBL" id="CTR10036.1"/>
    </source>
</evidence>
<feature type="compositionally biased region" description="Low complexity" evidence="1">
    <location>
        <begin position="505"/>
        <end position="515"/>
    </location>
</feature>
<reference evidence="3 5" key="2">
    <citation type="journal article" date="2018" name="Elife">
        <title>Functional genomics of lipid metabolism in the oleaginous yeast Rhodosporidium toruloides.</title>
        <authorList>
            <person name="Coradetti S.T."/>
            <person name="Pinel D."/>
            <person name="Geiselman G."/>
            <person name="Ito M."/>
            <person name="Mondo S."/>
            <person name="Reilly M.C."/>
            <person name="Cheng Y.F."/>
            <person name="Bauer S."/>
            <person name="Grigoriev I."/>
            <person name="Gladden J.M."/>
            <person name="Simmons B.A."/>
            <person name="Brem R."/>
            <person name="Arkin A.P."/>
            <person name="Skerker J.M."/>
        </authorList>
    </citation>
    <scope>NUCLEOTIDE SEQUENCE [LARGE SCALE GENOMIC DNA]</scope>
    <source>
        <strain evidence="3 5">NBRC 0880</strain>
    </source>
</reference>
<feature type="region of interest" description="Disordered" evidence="1">
    <location>
        <begin position="463"/>
        <end position="486"/>
    </location>
</feature>
<feature type="region of interest" description="Disordered" evidence="1">
    <location>
        <begin position="505"/>
        <end position="531"/>
    </location>
</feature>
<dbReference type="Proteomes" id="UP000199069">
    <property type="component" value="Unassembled WGS sequence"/>
</dbReference>
<dbReference type="OrthoDB" id="2521935at2759"/>
<evidence type="ECO:0000313" key="3">
    <source>
        <dbReference type="EMBL" id="PRQ71273.1"/>
    </source>
</evidence>
<name>A0A0K3CS74_RHOTO</name>
<keyword evidence="4" id="KW-1185">Reference proteome</keyword>
<feature type="region of interest" description="Disordered" evidence="1">
    <location>
        <begin position="547"/>
        <end position="574"/>
    </location>
</feature>
<feature type="region of interest" description="Disordered" evidence="1">
    <location>
        <begin position="1"/>
        <end position="21"/>
    </location>
</feature>
<evidence type="ECO:0000256" key="1">
    <source>
        <dbReference type="SAM" id="MobiDB-lite"/>
    </source>
</evidence>
<evidence type="ECO:0000313" key="4">
    <source>
        <dbReference type="Proteomes" id="UP000199069"/>
    </source>
</evidence>
<gene>
    <name evidence="2" type="primary">FGENESH: predicted gene_12.57</name>
    <name evidence="3" type="ORF">AAT19DRAFT_10131</name>
    <name evidence="2" type="ORF">BN2166_0058970</name>
</gene>
<accession>A0A0K3CS74</accession>